<evidence type="ECO:0000256" key="2">
    <source>
        <dbReference type="ARBA" id="ARBA00022614"/>
    </source>
</evidence>
<dbReference type="Proteomes" id="UP000604825">
    <property type="component" value="Unassembled WGS sequence"/>
</dbReference>
<feature type="domain" description="NB-ARC" evidence="7">
    <location>
        <begin position="189"/>
        <end position="364"/>
    </location>
</feature>
<evidence type="ECO:0000256" key="5">
    <source>
        <dbReference type="ARBA" id="ARBA00022821"/>
    </source>
</evidence>
<keyword evidence="5" id="KW-0611">Plant defense</keyword>
<keyword evidence="2" id="KW-0433">Leucine-rich repeat</keyword>
<dbReference type="CDD" id="cd14798">
    <property type="entry name" value="RX-CC_like"/>
    <property type="match status" value="1"/>
</dbReference>
<dbReference type="GO" id="GO:0098542">
    <property type="term" value="P:defense response to other organism"/>
    <property type="evidence" value="ECO:0007669"/>
    <property type="project" value="TreeGrafter"/>
</dbReference>
<dbReference type="InterPro" id="IPR027417">
    <property type="entry name" value="P-loop_NTPase"/>
</dbReference>
<dbReference type="AlphaFoldDB" id="A0A811Q4M6"/>
<evidence type="ECO:0000256" key="4">
    <source>
        <dbReference type="ARBA" id="ARBA00022741"/>
    </source>
</evidence>
<protein>
    <submittedName>
        <fullName evidence="11">Uncharacterized protein</fullName>
    </submittedName>
</protein>
<proteinExistence type="inferred from homology"/>
<feature type="domain" description="Disease resistance R13L4/SHOC-2-like LRR" evidence="10">
    <location>
        <begin position="774"/>
        <end position="878"/>
    </location>
</feature>
<dbReference type="Pfam" id="PF00931">
    <property type="entry name" value="NB-ARC"/>
    <property type="match status" value="2"/>
</dbReference>
<evidence type="ECO:0000259" key="10">
    <source>
        <dbReference type="Pfam" id="PF23598"/>
    </source>
</evidence>
<feature type="domain" description="NB-ARC" evidence="7">
    <location>
        <begin position="384"/>
        <end position="532"/>
    </location>
</feature>
<evidence type="ECO:0000259" key="7">
    <source>
        <dbReference type="Pfam" id="PF00931"/>
    </source>
</evidence>
<keyword evidence="3" id="KW-0677">Repeat</keyword>
<dbReference type="InterPro" id="IPR044974">
    <property type="entry name" value="Disease_R_plants"/>
</dbReference>
<reference evidence="11" key="1">
    <citation type="submission" date="2020-10" db="EMBL/GenBank/DDBJ databases">
        <authorList>
            <person name="Han B."/>
            <person name="Lu T."/>
            <person name="Zhao Q."/>
            <person name="Huang X."/>
            <person name="Zhao Y."/>
        </authorList>
    </citation>
    <scope>NUCLEOTIDE SEQUENCE</scope>
</reference>
<evidence type="ECO:0000259" key="8">
    <source>
        <dbReference type="Pfam" id="PF18052"/>
    </source>
</evidence>
<dbReference type="InterPro" id="IPR002182">
    <property type="entry name" value="NB-ARC"/>
</dbReference>
<comment type="similarity">
    <text evidence="1">Belongs to the disease resistance NB-LRR family.</text>
</comment>
<dbReference type="InterPro" id="IPR058922">
    <property type="entry name" value="WHD_DRP"/>
</dbReference>
<dbReference type="Gene3D" id="1.10.10.10">
    <property type="entry name" value="Winged helix-like DNA-binding domain superfamily/Winged helix DNA-binding domain"/>
    <property type="match status" value="1"/>
</dbReference>
<dbReference type="InterPro" id="IPR032675">
    <property type="entry name" value="LRR_dom_sf"/>
</dbReference>
<evidence type="ECO:0000313" key="12">
    <source>
        <dbReference type="Proteomes" id="UP000604825"/>
    </source>
</evidence>
<dbReference type="PRINTS" id="PR00364">
    <property type="entry name" value="DISEASERSIST"/>
</dbReference>
<organism evidence="11 12">
    <name type="scientific">Miscanthus lutarioriparius</name>
    <dbReference type="NCBI Taxonomy" id="422564"/>
    <lineage>
        <taxon>Eukaryota</taxon>
        <taxon>Viridiplantae</taxon>
        <taxon>Streptophyta</taxon>
        <taxon>Embryophyta</taxon>
        <taxon>Tracheophyta</taxon>
        <taxon>Spermatophyta</taxon>
        <taxon>Magnoliopsida</taxon>
        <taxon>Liliopsida</taxon>
        <taxon>Poales</taxon>
        <taxon>Poaceae</taxon>
        <taxon>PACMAD clade</taxon>
        <taxon>Panicoideae</taxon>
        <taxon>Andropogonodae</taxon>
        <taxon>Andropogoneae</taxon>
        <taxon>Saccharinae</taxon>
        <taxon>Miscanthus</taxon>
    </lineage>
</organism>
<dbReference type="InterPro" id="IPR055414">
    <property type="entry name" value="LRR_R13L4/SHOC2-like"/>
</dbReference>
<evidence type="ECO:0000256" key="3">
    <source>
        <dbReference type="ARBA" id="ARBA00022737"/>
    </source>
</evidence>
<dbReference type="Gene3D" id="3.40.50.300">
    <property type="entry name" value="P-loop containing nucleotide triphosphate hydrolases"/>
    <property type="match status" value="2"/>
</dbReference>
<dbReference type="InterPro" id="IPR041118">
    <property type="entry name" value="Rx_N"/>
</dbReference>
<dbReference type="PANTHER" id="PTHR23155:SF1135">
    <property type="entry name" value="OS08G0246300 PROTEIN"/>
    <property type="match status" value="1"/>
</dbReference>
<comment type="caution">
    <text evidence="11">The sequence shown here is derived from an EMBL/GenBank/DDBJ whole genome shotgun (WGS) entry which is preliminary data.</text>
</comment>
<dbReference type="InterPro" id="IPR036388">
    <property type="entry name" value="WH-like_DNA-bd_sf"/>
</dbReference>
<dbReference type="SUPFAM" id="SSF52540">
    <property type="entry name" value="P-loop containing nucleoside triphosphate hydrolases"/>
    <property type="match status" value="2"/>
</dbReference>
<dbReference type="OrthoDB" id="590002at2759"/>
<name>A0A811Q4M6_9POAL</name>
<keyword evidence="4" id="KW-0547">Nucleotide-binding</keyword>
<keyword evidence="12" id="KW-1185">Reference proteome</keyword>
<keyword evidence="6" id="KW-0175">Coiled coil</keyword>
<feature type="domain" description="Disease resistance protein winged helix" evidence="9">
    <location>
        <begin position="649"/>
        <end position="710"/>
    </location>
</feature>
<evidence type="ECO:0000259" key="9">
    <source>
        <dbReference type="Pfam" id="PF23559"/>
    </source>
</evidence>
<dbReference type="Pfam" id="PF18052">
    <property type="entry name" value="Rx_N"/>
    <property type="match status" value="1"/>
</dbReference>
<dbReference type="Pfam" id="PF23559">
    <property type="entry name" value="WHD_DRP"/>
    <property type="match status" value="1"/>
</dbReference>
<evidence type="ECO:0000256" key="1">
    <source>
        <dbReference type="ARBA" id="ARBA00008894"/>
    </source>
</evidence>
<feature type="domain" description="Disease resistance R13L4/SHOC-2-like LRR" evidence="10">
    <location>
        <begin position="921"/>
        <end position="1170"/>
    </location>
</feature>
<dbReference type="InterPro" id="IPR038005">
    <property type="entry name" value="RX-like_CC"/>
</dbReference>
<dbReference type="EMBL" id="CAJGYO010000009">
    <property type="protein sequence ID" value="CAD6253174.1"/>
    <property type="molecule type" value="Genomic_DNA"/>
</dbReference>
<sequence length="1198" mass="136384">MADLAVGISKAAVEALVSKIQSAIKEDAEKWLTVQRDLVFITGEFEMMQSFLDTVSEEHVKNKIVGTWVRQVRDLSNDVEDSIDFILHIDTTKRSWWLRLLPSCGGKAGALLPVDEAVAETTLLRARVVDVSQRNIRYNLISDSGSKPLALPPQEMAAASTRLFGNILLNATKKKSGLSDDLAGLIIREDKELQVISICGTGDDHGKISIIRKAYGDQRIHKNFQCRAWVKLQHPFNPHEFIRSLVAQFYTNSCEALGGEVVGVRALTMMEGSQGAYSLTQEFVQQVNKQRYLVVLEDLSTISQWDDIKTYLPDMKNGSRIVASTHDLEIASLCPGEPCLVSELRQFSADHSVYVFYKEAFQNDTVHSFIRERNYGLLGRETQVNKLFEESKKRRLISVWGMPGVGKSVLVRAIYDKFYKHTWVNVSHPFNPTDFNLDLLKDLIAKYEDVPMEECRDNMQDSKCLVVIDGLRSKDDWDFIKSNLKKYGDPRSCVIIVTSDESVAKHCAPSSNDAVYNIKGLEPDAACELFIKAFDEEVWFPILKEYKVEEEAKLLLSKCGGLPRVLITKCGGLPRVLITVARYLGRYYMRWMRKDVLKLESRRLNDNNLMQELSTNPEFDFLRDIQAWMHSYFHACPRHLKKCMLYLSIFSQDTIIRRRRLIRRWIAEGYSKGTDSNSVEKYAEKMFDEVAALSIMQPVLEAGKEIGYQVNVFFREYVLSAPVEETIFFPVEVSALEKQGHGRLTTEGIGQHLVIGSTWQNDQILFESLDFSRLRSLTVFDNIFWPYYVSDRMRVLRVLDLENARELTDNYFKGIEELPSRLKFLSLRGQSGISQLPGSVGGLLQLQTLDIRDTSIVKLPPFITKLRKLQYIRAGSTVAWMDYEEGSMPPSSNRSQTLASCSPNKFLRRAGGPVVGSRSGGVEVPRGIKRLQALQTLGTVCVNTADGEAILDEILFSCTLPQLKKLEISGISGKPGRFSFHYNLSFKKHLESLTLQFEKHNHFVHWQDISFPTNLRSLKMYGHVEELPGDIKNHDNLVKLTLEMTTLFTAEVIEVLGSIPNLQTLRLHVNKDQDGELQFPYRYPFSVNKDQDGELQFPYRYPFRKLQVLEIACKSKLHLRFHEGAMQKLEHLNLSFLEGSEMQFSGLEHPVSLKQVWLVLGSYDEALKEAVLQQLAKNLKKPALKLEVQPRSSQASRS</sequence>
<dbReference type="SUPFAM" id="SSF52058">
    <property type="entry name" value="L domain-like"/>
    <property type="match status" value="1"/>
</dbReference>
<gene>
    <name evidence="11" type="ORF">NCGR_LOCUS36810</name>
</gene>
<evidence type="ECO:0000313" key="11">
    <source>
        <dbReference type="EMBL" id="CAD6253174.1"/>
    </source>
</evidence>
<accession>A0A811Q4M6</accession>
<dbReference type="Gene3D" id="1.20.5.4130">
    <property type="match status" value="1"/>
</dbReference>
<evidence type="ECO:0000256" key="6">
    <source>
        <dbReference type="ARBA" id="ARBA00023054"/>
    </source>
</evidence>
<dbReference type="Gene3D" id="3.80.10.10">
    <property type="entry name" value="Ribonuclease Inhibitor"/>
    <property type="match status" value="1"/>
</dbReference>
<feature type="domain" description="Disease resistance N-terminal" evidence="8">
    <location>
        <begin position="12"/>
        <end position="92"/>
    </location>
</feature>
<dbReference type="GO" id="GO:0043531">
    <property type="term" value="F:ADP binding"/>
    <property type="evidence" value="ECO:0007669"/>
    <property type="project" value="InterPro"/>
</dbReference>
<dbReference type="PANTHER" id="PTHR23155">
    <property type="entry name" value="DISEASE RESISTANCE PROTEIN RP"/>
    <property type="match status" value="1"/>
</dbReference>
<dbReference type="Pfam" id="PF23598">
    <property type="entry name" value="LRR_14"/>
    <property type="match status" value="2"/>
</dbReference>